<gene>
    <name evidence="1" type="ORF">CJ199_15805</name>
</gene>
<accession>A0A2N6VIC0</accession>
<feature type="non-terminal residue" evidence="1">
    <location>
        <position position="1"/>
    </location>
</feature>
<evidence type="ECO:0000313" key="2">
    <source>
        <dbReference type="Proteomes" id="UP000235598"/>
    </source>
</evidence>
<protein>
    <submittedName>
        <fullName evidence="1">Choline transporter</fullName>
    </submittedName>
</protein>
<comment type="caution">
    <text evidence="1">The sequence shown here is derived from an EMBL/GenBank/DDBJ whole genome shotgun (WGS) entry which is preliminary data.</text>
</comment>
<dbReference type="EMBL" id="PNHK01000703">
    <property type="protein sequence ID" value="PMC98910.1"/>
    <property type="molecule type" value="Genomic_DNA"/>
</dbReference>
<reference evidence="1 2" key="1">
    <citation type="submission" date="2017-09" db="EMBL/GenBank/DDBJ databases">
        <title>Bacterial strain isolated from the female urinary microbiota.</title>
        <authorList>
            <person name="Thomas-White K."/>
            <person name="Kumar N."/>
            <person name="Forster S."/>
            <person name="Putonti C."/>
            <person name="Lawley T."/>
            <person name="Wolfe A.J."/>
        </authorList>
    </citation>
    <scope>NUCLEOTIDE SEQUENCE [LARGE SCALE GENOMIC DNA]</scope>
    <source>
        <strain evidence="1 2">UMB1301</strain>
    </source>
</reference>
<name>A0A2N6VIC0_9MICO</name>
<dbReference type="Proteomes" id="UP000235598">
    <property type="component" value="Unassembled WGS sequence"/>
</dbReference>
<dbReference type="AlphaFoldDB" id="A0A2N6VIC0"/>
<organism evidence="1 2">
    <name type="scientific">Brevibacterium paucivorans</name>
    <dbReference type="NCBI Taxonomy" id="170994"/>
    <lineage>
        <taxon>Bacteria</taxon>
        <taxon>Bacillati</taxon>
        <taxon>Actinomycetota</taxon>
        <taxon>Actinomycetes</taxon>
        <taxon>Micrococcales</taxon>
        <taxon>Brevibacteriaceae</taxon>
        <taxon>Brevibacterium</taxon>
    </lineage>
</organism>
<proteinExistence type="predicted"/>
<sequence length="75" mass="8843">ERQRLLGRAQALTEHVREAVVDDLSEGGLVPDEDWSDRMRREWEESLDNRIDYRIERTAPALLPMRKKNPPQSED</sequence>
<evidence type="ECO:0000313" key="1">
    <source>
        <dbReference type="EMBL" id="PMC98910.1"/>
    </source>
</evidence>